<dbReference type="InterPro" id="IPR020557">
    <property type="entry name" value="Fumarate_lyase_CS"/>
</dbReference>
<keyword evidence="6 7" id="KW-0456">Lyase</keyword>
<comment type="pathway">
    <text evidence="1 7">Amino-acid biosynthesis; L-arginine biosynthesis; L-arginine from L-ornithine and carbamoyl phosphate: step 3/3.</text>
</comment>
<dbReference type="FunFam" id="1.10.275.10:FF:000002">
    <property type="entry name" value="Argininosuccinate lyase"/>
    <property type="match status" value="1"/>
</dbReference>
<dbReference type="HAMAP" id="MF_00006">
    <property type="entry name" value="Arg_succ_lyase"/>
    <property type="match status" value="1"/>
</dbReference>
<dbReference type="FunFam" id="1.10.40.30:FF:000001">
    <property type="entry name" value="Argininosuccinate lyase"/>
    <property type="match status" value="1"/>
</dbReference>
<comment type="similarity">
    <text evidence="7">Belongs to the lyase 1 family. Argininosuccinate lyase subfamily.</text>
</comment>
<dbReference type="PROSITE" id="PS00163">
    <property type="entry name" value="FUMARATE_LYASES"/>
    <property type="match status" value="1"/>
</dbReference>
<dbReference type="OrthoDB" id="9769623at2"/>
<evidence type="ECO:0000256" key="6">
    <source>
        <dbReference type="ARBA" id="ARBA00023239"/>
    </source>
</evidence>
<dbReference type="Gene3D" id="1.20.200.10">
    <property type="entry name" value="Fumarase/aspartase (Central domain)"/>
    <property type="match status" value="1"/>
</dbReference>
<evidence type="ECO:0000256" key="2">
    <source>
        <dbReference type="ARBA" id="ARBA00012338"/>
    </source>
</evidence>
<dbReference type="InterPro" id="IPR000362">
    <property type="entry name" value="Fumarate_lyase_fam"/>
</dbReference>
<proteinExistence type="inferred from homology"/>
<evidence type="ECO:0000313" key="10">
    <source>
        <dbReference type="EMBL" id="EFO80669.1"/>
    </source>
</evidence>
<dbReference type="NCBIfam" id="TIGR00838">
    <property type="entry name" value="argH"/>
    <property type="match status" value="1"/>
</dbReference>
<evidence type="ECO:0000259" key="9">
    <source>
        <dbReference type="Pfam" id="PF14698"/>
    </source>
</evidence>
<sequence>MEHKLWGGRFSAPTAAEMSLYNDSFRFDVRLAACDISGSIAWASALAEAGLITSDEQEQLVQGLELVRREFADGRFEAKPSDEDIHTAVERRLGELVGEVALKLHTGRSRNDQVATDMRLFAIGAARLIDERLMGLQVALLDQAERHTATVMPGYTHLQRAQPITFGHWCLAFVEMIERDRQRIADATARARTLPLGAGALAGNSLGVERERLTELLDEFDAVAGNSLDAVSDRDFVAELLFSFALTGIHLSRLAEDLVLYSSAEFGFVELADAYSTGSSLMPQKKNPDSMELLRGKSGRLIGNLVGLLTTLKGLPTTYNKDLQEDKEPFFDSLDTLDLGLRVAAAVVQTMEANPERMRAALDDAMLATDLADELVRLGVPFREAHAKAGRLVRRSIELGKPLRDLPLSEYQTVQANFDERVYAIFDFSRSVSRKESLGGTAPQRVAEQCARWRDLLTN</sequence>
<protein>
    <recommendedName>
        <fullName evidence="2 7">Argininosuccinate lyase</fullName>
        <shortName evidence="7">ASAL</shortName>
        <ecNumber evidence="2 7">4.3.2.1</ecNumber>
    </recommendedName>
    <alternativeName>
        <fullName evidence="7">Arginosuccinase</fullName>
    </alternativeName>
</protein>
<dbReference type="InterPro" id="IPR024083">
    <property type="entry name" value="Fumarase/histidase_N"/>
</dbReference>
<keyword evidence="11" id="KW-1185">Reference proteome</keyword>
<dbReference type="eggNOG" id="COG0165">
    <property type="taxonomic scope" value="Bacteria"/>
</dbReference>
<dbReference type="SUPFAM" id="SSF48557">
    <property type="entry name" value="L-aspartase-like"/>
    <property type="match status" value="1"/>
</dbReference>
<keyword evidence="4 7" id="KW-0055">Arginine biosynthesis</keyword>
<dbReference type="InterPro" id="IPR009049">
    <property type="entry name" value="Argininosuccinate_lyase"/>
</dbReference>
<gene>
    <name evidence="7" type="primary">argH</name>
    <name evidence="10" type="ORF">OSCT_1442</name>
</gene>
<dbReference type="PANTHER" id="PTHR43814:SF1">
    <property type="entry name" value="ARGININOSUCCINATE LYASE"/>
    <property type="match status" value="1"/>
</dbReference>
<feature type="domain" description="Fumarate lyase N-terminal" evidence="8">
    <location>
        <begin position="8"/>
        <end position="303"/>
    </location>
</feature>
<evidence type="ECO:0000256" key="1">
    <source>
        <dbReference type="ARBA" id="ARBA00004941"/>
    </source>
</evidence>
<reference evidence="10 11" key="1">
    <citation type="journal article" date="2011" name="J. Bacteriol.">
        <title>Draft genome sequence of the anoxygenic filamentous phototrophic bacterium Oscillochloris trichoides subsp. DG-6.</title>
        <authorList>
            <person name="Kuznetsov B.B."/>
            <person name="Ivanovsky R.N."/>
            <person name="Keppen O.I."/>
            <person name="Sukhacheva M.V."/>
            <person name="Bumazhkin B.K."/>
            <person name="Patutina E.O."/>
            <person name="Beletsky A.V."/>
            <person name="Mardanov A.V."/>
            <person name="Baslerov R.V."/>
            <person name="Panteleeva A.N."/>
            <person name="Kolganova T.V."/>
            <person name="Ravin N.V."/>
            <person name="Skryabin K.G."/>
        </authorList>
    </citation>
    <scope>NUCLEOTIDE SEQUENCE [LARGE SCALE GENOMIC DNA]</scope>
    <source>
        <strain evidence="10 11">DG-6</strain>
    </source>
</reference>
<organism evidence="10 11">
    <name type="scientific">Oscillochloris trichoides DG-6</name>
    <dbReference type="NCBI Taxonomy" id="765420"/>
    <lineage>
        <taxon>Bacteria</taxon>
        <taxon>Bacillati</taxon>
        <taxon>Chloroflexota</taxon>
        <taxon>Chloroflexia</taxon>
        <taxon>Chloroflexales</taxon>
        <taxon>Chloroflexineae</taxon>
        <taxon>Oscillochloridaceae</taxon>
        <taxon>Oscillochloris</taxon>
    </lineage>
</organism>
<dbReference type="GO" id="GO:0004056">
    <property type="term" value="F:argininosuccinate lyase activity"/>
    <property type="evidence" value="ECO:0007669"/>
    <property type="project" value="UniProtKB-UniRule"/>
</dbReference>
<dbReference type="AlphaFoldDB" id="E1IDP1"/>
<dbReference type="InterPro" id="IPR029419">
    <property type="entry name" value="Arg_succ_lyase_C"/>
</dbReference>
<evidence type="ECO:0000313" key="11">
    <source>
        <dbReference type="Proteomes" id="UP000054010"/>
    </source>
</evidence>
<dbReference type="Pfam" id="PF14698">
    <property type="entry name" value="ASL_C2"/>
    <property type="match status" value="1"/>
</dbReference>
<dbReference type="PRINTS" id="PR00149">
    <property type="entry name" value="FUMRATELYASE"/>
</dbReference>
<dbReference type="PANTHER" id="PTHR43814">
    <property type="entry name" value="ARGININOSUCCINATE LYASE"/>
    <property type="match status" value="1"/>
</dbReference>
<dbReference type="CDD" id="cd01359">
    <property type="entry name" value="Argininosuccinate_lyase"/>
    <property type="match status" value="1"/>
</dbReference>
<evidence type="ECO:0000256" key="5">
    <source>
        <dbReference type="ARBA" id="ARBA00022605"/>
    </source>
</evidence>
<name>E1IDP1_9CHLR</name>
<evidence type="ECO:0000256" key="3">
    <source>
        <dbReference type="ARBA" id="ARBA00022490"/>
    </source>
</evidence>
<evidence type="ECO:0000256" key="4">
    <source>
        <dbReference type="ARBA" id="ARBA00022571"/>
    </source>
</evidence>
<comment type="caution">
    <text evidence="10">The sequence shown here is derived from an EMBL/GenBank/DDBJ whole genome shotgun (WGS) entry which is preliminary data.</text>
</comment>
<dbReference type="Gene3D" id="1.10.40.30">
    <property type="entry name" value="Fumarase/aspartase (C-terminal domain)"/>
    <property type="match status" value="1"/>
</dbReference>
<dbReference type="InterPro" id="IPR008948">
    <property type="entry name" value="L-Aspartase-like"/>
</dbReference>
<keyword evidence="3 7" id="KW-0963">Cytoplasm</keyword>
<dbReference type="PRINTS" id="PR00145">
    <property type="entry name" value="ARGSUCLYASE"/>
</dbReference>
<dbReference type="GO" id="GO:0005829">
    <property type="term" value="C:cytosol"/>
    <property type="evidence" value="ECO:0007669"/>
    <property type="project" value="TreeGrafter"/>
</dbReference>
<dbReference type="EMBL" id="ADVR01000043">
    <property type="protein sequence ID" value="EFO80669.1"/>
    <property type="molecule type" value="Genomic_DNA"/>
</dbReference>
<keyword evidence="5 7" id="KW-0028">Amino-acid biosynthesis</keyword>
<accession>E1IDP1</accession>
<evidence type="ECO:0000259" key="8">
    <source>
        <dbReference type="Pfam" id="PF00206"/>
    </source>
</evidence>
<dbReference type="Gene3D" id="1.10.275.10">
    <property type="entry name" value="Fumarase/aspartase (N-terminal domain)"/>
    <property type="match status" value="1"/>
</dbReference>
<dbReference type="EC" id="4.3.2.1" evidence="2 7"/>
<dbReference type="FunFam" id="1.20.200.10:FF:000002">
    <property type="entry name" value="Argininosuccinate lyase"/>
    <property type="match status" value="1"/>
</dbReference>
<evidence type="ECO:0000256" key="7">
    <source>
        <dbReference type="HAMAP-Rule" id="MF_00006"/>
    </source>
</evidence>
<feature type="domain" description="Argininosuccinate lyase C-terminal" evidence="9">
    <location>
        <begin position="366"/>
        <end position="432"/>
    </location>
</feature>
<dbReference type="Pfam" id="PF00206">
    <property type="entry name" value="Lyase_1"/>
    <property type="match status" value="1"/>
</dbReference>
<dbReference type="GO" id="GO:0042450">
    <property type="term" value="P:L-arginine biosynthetic process via ornithine"/>
    <property type="evidence" value="ECO:0007669"/>
    <property type="project" value="UniProtKB-UniRule"/>
</dbReference>
<dbReference type="Proteomes" id="UP000054010">
    <property type="component" value="Unassembled WGS sequence"/>
</dbReference>
<comment type="catalytic activity">
    <reaction evidence="7">
        <text>2-(N(omega)-L-arginino)succinate = fumarate + L-arginine</text>
        <dbReference type="Rhea" id="RHEA:24020"/>
        <dbReference type="ChEBI" id="CHEBI:29806"/>
        <dbReference type="ChEBI" id="CHEBI:32682"/>
        <dbReference type="ChEBI" id="CHEBI:57472"/>
        <dbReference type="EC" id="4.3.2.1"/>
    </reaction>
</comment>
<dbReference type="HOGENOM" id="CLU_027272_2_1_0"/>
<comment type="subcellular location">
    <subcellularLocation>
        <location evidence="7">Cytoplasm</location>
    </subcellularLocation>
</comment>
<dbReference type="STRING" id="765420.OSCT_1442"/>
<dbReference type="UniPathway" id="UPA00068">
    <property type="reaction ID" value="UER00114"/>
</dbReference>
<dbReference type="InterPro" id="IPR022761">
    <property type="entry name" value="Fumarate_lyase_N"/>
</dbReference>